<sequence>MAELERVRQEGRALQLTSVLDYANATKYSRCYEEADLLLQAGHLFLCGRTSLSEDKVTIFALCLVTSSVRGDPHEISVELVAGDGLKFRVQRTVFSCVAGTSECCKHAVAVLLHCNRWQRCIFIFRRLCPVVLLTGVLGLAERNLE</sequence>
<dbReference type="Proteomes" id="UP000805193">
    <property type="component" value="Unassembled WGS sequence"/>
</dbReference>
<gene>
    <name evidence="1" type="ORF">HPB47_016527</name>
</gene>
<accession>A0AC60QRW3</accession>
<reference evidence="1 2" key="1">
    <citation type="journal article" date="2020" name="Cell">
        <title>Large-Scale Comparative Analyses of Tick Genomes Elucidate Their Genetic Diversity and Vector Capacities.</title>
        <authorList>
            <consortium name="Tick Genome and Microbiome Consortium (TIGMIC)"/>
            <person name="Jia N."/>
            <person name="Wang J."/>
            <person name="Shi W."/>
            <person name="Du L."/>
            <person name="Sun Y."/>
            <person name="Zhan W."/>
            <person name="Jiang J.F."/>
            <person name="Wang Q."/>
            <person name="Zhang B."/>
            <person name="Ji P."/>
            <person name="Bell-Sakyi L."/>
            <person name="Cui X.M."/>
            <person name="Yuan T.T."/>
            <person name="Jiang B.G."/>
            <person name="Yang W.F."/>
            <person name="Lam T.T."/>
            <person name="Chang Q.C."/>
            <person name="Ding S.J."/>
            <person name="Wang X.J."/>
            <person name="Zhu J.G."/>
            <person name="Ruan X.D."/>
            <person name="Zhao L."/>
            <person name="Wei J.T."/>
            <person name="Ye R.Z."/>
            <person name="Que T.C."/>
            <person name="Du C.H."/>
            <person name="Zhou Y.H."/>
            <person name="Cheng J.X."/>
            <person name="Dai P.F."/>
            <person name="Guo W.B."/>
            <person name="Han X.H."/>
            <person name="Huang E.J."/>
            <person name="Li L.F."/>
            <person name="Wei W."/>
            <person name="Gao Y.C."/>
            <person name="Liu J.Z."/>
            <person name="Shao H.Z."/>
            <person name="Wang X."/>
            <person name="Wang C.C."/>
            <person name="Yang T.C."/>
            <person name="Huo Q.B."/>
            <person name="Li W."/>
            <person name="Chen H.Y."/>
            <person name="Chen S.E."/>
            <person name="Zhou L.G."/>
            <person name="Ni X.B."/>
            <person name="Tian J.H."/>
            <person name="Sheng Y."/>
            <person name="Liu T."/>
            <person name="Pan Y.S."/>
            <person name="Xia L.Y."/>
            <person name="Li J."/>
            <person name="Zhao F."/>
            <person name="Cao W.C."/>
        </authorList>
    </citation>
    <scope>NUCLEOTIDE SEQUENCE [LARGE SCALE GENOMIC DNA]</scope>
    <source>
        <strain evidence="1">Iper-2018</strain>
    </source>
</reference>
<evidence type="ECO:0000313" key="2">
    <source>
        <dbReference type="Proteomes" id="UP000805193"/>
    </source>
</evidence>
<protein>
    <submittedName>
        <fullName evidence="1">Uncharacterized protein</fullName>
    </submittedName>
</protein>
<evidence type="ECO:0000313" key="1">
    <source>
        <dbReference type="EMBL" id="KAG0439797.1"/>
    </source>
</evidence>
<name>A0AC60QRW3_IXOPE</name>
<dbReference type="EMBL" id="JABSTQ010005234">
    <property type="protein sequence ID" value="KAG0439797.1"/>
    <property type="molecule type" value="Genomic_DNA"/>
</dbReference>
<keyword evidence="2" id="KW-1185">Reference proteome</keyword>
<proteinExistence type="predicted"/>
<organism evidence="1 2">
    <name type="scientific">Ixodes persulcatus</name>
    <name type="common">Taiga tick</name>
    <dbReference type="NCBI Taxonomy" id="34615"/>
    <lineage>
        <taxon>Eukaryota</taxon>
        <taxon>Metazoa</taxon>
        <taxon>Ecdysozoa</taxon>
        <taxon>Arthropoda</taxon>
        <taxon>Chelicerata</taxon>
        <taxon>Arachnida</taxon>
        <taxon>Acari</taxon>
        <taxon>Parasitiformes</taxon>
        <taxon>Ixodida</taxon>
        <taxon>Ixodoidea</taxon>
        <taxon>Ixodidae</taxon>
        <taxon>Ixodinae</taxon>
        <taxon>Ixodes</taxon>
    </lineage>
</organism>
<comment type="caution">
    <text evidence="1">The sequence shown here is derived from an EMBL/GenBank/DDBJ whole genome shotgun (WGS) entry which is preliminary data.</text>
</comment>